<organism evidence="2 3">
    <name type="scientific">Equus przewalskii</name>
    <name type="common">Przewalski's horse</name>
    <name type="synonym">Equus caballus przewalskii</name>
    <dbReference type="NCBI Taxonomy" id="9798"/>
    <lineage>
        <taxon>Eukaryota</taxon>
        <taxon>Metazoa</taxon>
        <taxon>Chordata</taxon>
        <taxon>Craniata</taxon>
        <taxon>Vertebrata</taxon>
        <taxon>Euteleostomi</taxon>
        <taxon>Mammalia</taxon>
        <taxon>Eutheria</taxon>
        <taxon>Laurasiatheria</taxon>
        <taxon>Perissodactyla</taxon>
        <taxon>Equidae</taxon>
        <taxon>Equus</taxon>
    </lineage>
</organism>
<sequence length="380" mass="39469">MPKQVRASTSRREGPRPPRRSEPPRLCFWGPWARGLGRRSGTLPEATPGRAAPPSRGEGGAGGPEAAAPGLTCAPPGPGPVPGPGRGAGPAAFEERARRGRRAQTRGRGCLRGRDPARPGDRLPSARRPCPGARRRRGLHPPARPPPLAGRPGPPPPPPRRPARPPRLASRGRGRRGPGAPRPSGPGGGDGRPGRASPPPAAHRRPSSPAPAPARRGAREGGARGAGRPPRRPLPGPTGGGGRRRPRSGSRARWLGIMGMARPSSGGGARPGRTPARRARAHLPAALRRSRGRRAPPPRPATRGPPSARGRRQPPGTRRPSPDSHGDPRNAPAAVGELLVGVMPDSHPTPCRRRGPWGPVDRPVPGAGSAPLAEGRAERE</sequence>
<dbReference type="Proteomes" id="UP001652662">
    <property type="component" value="Chromosome 26"/>
</dbReference>
<gene>
    <name evidence="3" type="primary">LOC103551761</name>
</gene>
<feature type="compositionally biased region" description="Basic residues" evidence="1">
    <location>
        <begin position="98"/>
        <end position="111"/>
    </location>
</feature>
<dbReference type="GeneID" id="103551761"/>
<evidence type="ECO:0000256" key="1">
    <source>
        <dbReference type="SAM" id="MobiDB-lite"/>
    </source>
</evidence>
<evidence type="ECO:0000313" key="3">
    <source>
        <dbReference type="RefSeq" id="XP_070451911.1"/>
    </source>
</evidence>
<dbReference type="RefSeq" id="XP_070451911.1">
    <property type="nucleotide sequence ID" value="XM_070595810.1"/>
</dbReference>
<feature type="compositionally biased region" description="Basic and acidic residues" evidence="1">
    <location>
        <begin position="10"/>
        <end position="23"/>
    </location>
</feature>
<feature type="compositionally biased region" description="Basic and acidic residues" evidence="1">
    <location>
        <begin position="112"/>
        <end position="121"/>
    </location>
</feature>
<feature type="region of interest" description="Disordered" evidence="1">
    <location>
        <begin position="1"/>
        <end position="380"/>
    </location>
</feature>
<proteinExistence type="predicted"/>
<feature type="compositionally biased region" description="Low complexity" evidence="1">
    <location>
        <begin position="301"/>
        <end position="319"/>
    </location>
</feature>
<feature type="compositionally biased region" description="Pro residues" evidence="1">
    <location>
        <begin position="142"/>
        <end position="160"/>
    </location>
</feature>
<keyword evidence="2" id="KW-1185">Reference proteome</keyword>
<protein>
    <submittedName>
        <fullName evidence="3">Basic proline-rich protein-like</fullName>
    </submittedName>
</protein>
<evidence type="ECO:0000313" key="2">
    <source>
        <dbReference type="Proteomes" id="UP001652662"/>
    </source>
</evidence>
<name>A0ABM4MGU3_EQUPR</name>
<reference evidence="3" key="1">
    <citation type="submission" date="2025-08" db="UniProtKB">
        <authorList>
            <consortium name="RefSeq"/>
        </authorList>
    </citation>
    <scope>IDENTIFICATION</scope>
    <source>
        <tissue evidence="3">Blood</tissue>
    </source>
</reference>
<accession>A0ABM4MGU3</accession>